<evidence type="ECO:0000313" key="4">
    <source>
        <dbReference type="EMBL" id="GGM12354.1"/>
    </source>
</evidence>
<dbReference type="PANTHER" id="PTHR42793">
    <property type="entry name" value="COA BINDING DOMAIN CONTAINING PROTEIN"/>
    <property type="match status" value="1"/>
</dbReference>
<sequence>MADTLHTTDAFASLLAPRSVAVIGASDDVTRIGGRPLRYMREGGFAGRIFPVNPKRETVQGLPAFADVAALPEVPDTAILALPAAATLAAVEACVAKGLRSAVVFSAGFAETGAEGVALQARIAAVAREGGLRLLGPNCLGVMNPGAGWYGTFSVVLDGELMQSGPVGIVSQSGAYGSHLAHLARARGMGISQWVTTGNEMDISLAEALEHVIARPETKVVMAYAEGIHDGDRFRAALETARELGKAVIFTKTGRTDVGAKAAASHTAALAGSDAVFDAVLRQYGVHRALTTPEQLDVAYAAARGHYPESERVGIFTMSGGFGIQLADDCAAAGLDVAPMPEDAQAELKAMLPYASPVNPVDATAQAVSDMSILTAYVKAMMERGGYDMFSAILGTGPASRSFASPLLAALKAGLDGHDDRIRGLTMSAPRDVVAEYEAEGFLVYEDGAALANAFGALARFRKGFARADAALAPAPRVDLPAGPVSEAAAKVILGRAGIRFPGERLARTGEEAAVAAAAVGFPAVLKICSPDILHKTEVGGVALDIRTAQAAREATEAMLARVAEACPDARIEGVLVAPMIGGGVETIVGVHDDPGFGPVVMFGLGGIFVEVLKDVTFRAAPFGVEEAHRMIREIRGFPLLEGARGAQPADVDALARLLSDLSRFAAAHADRIAGIDLNPVRVMPEGEGVVALDALLVMKEEDHG</sequence>
<keyword evidence="1" id="KW-0816">Tricarboxylic acid cycle</keyword>
<dbReference type="Gene3D" id="3.30.470.20">
    <property type="entry name" value="ATP-grasp fold, B domain"/>
    <property type="match status" value="1"/>
</dbReference>
<dbReference type="PANTHER" id="PTHR42793:SF4">
    <property type="entry name" value="BLL6376 PROTEIN"/>
    <property type="match status" value="1"/>
</dbReference>
<dbReference type="SUPFAM" id="SSF52210">
    <property type="entry name" value="Succinyl-CoA synthetase domains"/>
    <property type="match status" value="2"/>
</dbReference>
<dbReference type="Pfam" id="PF13607">
    <property type="entry name" value="Succ_CoA_lig"/>
    <property type="match status" value="1"/>
</dbReference>
<evidence type="ECO:0000259" key="3">
    <source>
        <dbReference type="SMART" id="SM00881"/>
    </source>
</evidence>
<dbReference type="AlphaFoldDB" id="A0A917WKT3"/>
<dbReference type="Proteomes" id="UP000649829">
    <property type="component" value="Unassembled WGS sequence"/>
</dbReference>
<protein>
    <recommendedName>
        <fullName evidence="3">CoA-binding domain-containing protein</fullName>
    </recommendedName>
</protein>
<dbReference type="GO" id="GO:0006099">
    <property type="term" value="P:tricarboxylic acid cycle"/>
    <property type="evidence" value="ECO:0007669"/>
    <property type="project" value="UniProtKB-KW"/>
</dbReference>
<dbReference type="Gene3D" id="3.40.50.720">
    <property type="entry name" value="NAD(P)-binding Rossmann-like Domain"/>
    <property type="match status" value="1"/>
</dbReference>
<organism evidence="4 5">
    <name type="scientific">Pseudooceanicola nanhaiensis</name>
    <dbReference type="NCBI Taxonomy" id="375761"/>
    <lineage>
        <taxon>Bacteria</taxon>
        <taxon>Pseudomonadati</taxon>
        <taxon>Pseudomonadota</taxon>
        <taxon>Alphaproteobacteria</taxon>
        <taxon>Rhodobacterales</taxon>
        <taxon>Paracoccaceae</taxon>
        <taxon>Pseudooceanicola</taxon>
    </lineage>
</organism>
<dbReference type="RefSeq" id="WP_051630916.1">
    <property type="nucleotide sequence ID" value="NZ_BMLF01000004.1"/>
</dbReference>
<dbReference type="Gene3D" id="3.30.1490.20">
    <property type="entry name" value="ATP-grasp fold, A domain"/>
    <property type="match status" value="1"/>
</dbReference>
<accession>A0A917WKT3</accession>
<dbReference type="InterPro" id="IPR016102">
    <property type="entry name" value="Succinyl-CoA_synth-like"/>
</dbReference>
<dbReference type="Gene3D" id="3.40.50.261">
    <property type="entry name" value="Succinyl-CoA synthetase domains"/>
    <property type="match status" value="2"/>
</dbReference>
<evidence type="ECO:0000256" key="2">
    <source>
        <dbReference type="ARBA" id="ARBA00060888"/>
    </source>
</evidence>
<dbReference type="InterPro" id="IPR032875">
    <property type="entry name" value="Succ_CoA_lig_flav_dom"/>
</dbReference>
<name>A0A917WKT3_9RHOB</name>
<dbReference type="EMBL" id="BMLF01000004">
    <property type="protein sequence ID" value="GGM12354.1"/>
    <property type="molecule type" value="Genomic_DNA"/>
</dbReference>
<dbReference type="Pfam" id="PF13380">
    <property type="entry name" value="CoA_binding_2"/>
    <property type="match status" value="1"/>
</dbReference>
<dbReference type="SMART" id="SM00881">
    <property type="entry name" value="CoA_binding"/>
    <property type="match status" value="1"/>
</dbReference>
<dbReference type="FunFam" id="3.30.1490.20:FF:000020">
    <property type="entry name" value="Protein lysine acetyltransferase"/>
    <property type="match status" value="1"/>
</dbReference>
<dbReference type="InterPro" id="IPR003781">
    <property type="entry name" value="CoA-bd"/>
</dbReference>
<evidence type="ECO:0000256" key="1">
    <source>
        <dbReference type="ARBA" id="ARBA00022532"/>
    </source>
</evidence>
<dbReference type="Pfam" id="PF13549">
    <property type="entry name" value="ATP-grasp_5"/>
    <property type="match status" value="1"/>
</dbReference>
<evidence type="ECO:0000313" key="5">
    <source>
        <dbReference type="Proteomes" id="UP000649829"/>
    </source>
</evidence>
<dbReference type="SUPFAM" id="SSF56059">
    <property type="entry name" value="Glutathione synthetase ATP-binding domain-like"/>
    <property type="match status" value="1"/>
</dbReference>
<dbReference type="GO" id="GO:0005524">
    <property type="term" value="F:ATP binding"/>
    <property type="evidence" value="ECO:0007669"/>
    <property type="project" value="InterPro"/>
</dbReference>
<keyword evidence="5" id="KW-1185">Reference proteome</keyword>
<comment type="caution">
    <text evidence="4">The sequence shown here is derived from an EMBL/GenBank/DDBJ whole genome shotgun (WGS) entry which is preliminary data.</text>
</comment>
<feature type="domain" description="CoA-binding" evidence="3">
    <location>
        <begin position="14"/>
        <end position="109"/>
    </location>
</feature>
<dbReference type="InterPro" id="IPR013815">
    <property type="entry name" value="ATP_grasp_subdomain_1"/>
</dbReference>
<dbReference type="SUPFAM" id="SSF51735">
    <property type="entry name" value="NAD(P)-binding Rossmann-fold domains"/>
    <property type="match status" value="1"/>
</dbReference>
<dbReference type="InterPro" id="IPR036291">
    <property type="entry name" value="NAD(P)-bd_dom_sf"/>
</dbReference>
<comment type="similarity">
    <text evidence="2">In the N-terminal section; belongs to the acetate CoA ligase alpha subunit family.</text>
</comment>
<proteinExistence type="inferred from homology"/>
<reference evidence="4" key="2">
    <citation type="submission" date="2020-09" db="EMBL/GenBank/DDBJ databases">
        <authorList>
            <person name="Sun Q."/>
            <person name="Zhou Y."/>
        </authorList>
    </citation>
    <scope>NUCLEOTIDE SEQUENCE</scope>
    <source>
        <strain evidence="4">CGMCC 1.6293</strain>
    </source>
</reference>
<reference evidence="4" key="1">
    <citation type="journal article" date="2014" name="Int. J. Syst. Evol. Microbiol.">
        <title>Complete genome sequence of Corynebacterium casei LMG S-19264T (=DSM 44701T), isolated from a smear-ripened cheese.</title>
        <authorList>
            <consortium name="US DOE Joint Genome Institute (JGI-PGF)"/>
            <person name="Walter F."/>
            <person name="Albersmeier A."/>
            <person name="Kalinowski J."/>
            <person name="Ruckert C."/>
        </authorList>
    </citation>
    <scope>NUCLEOTIDE SEQUENCE</scope>
    <source>
        <strain evidence="4">CGMCC 1.6293</strain>
    </source>
</reference>
<gene>
    <name evidence="4" type="ORF">GCM10011534_38140</name>
</gene>